<keyword evidence="2" id="KW-1185">Reference proteome</keyword>
<reference evidence="1 2" key="2">
    <citation type="submission" date="2018-11" db="EMBL/GenBank/DDBJ databases">
        <authorList>
            <consortium name="Pathogen Informatics"/>
        </authorList>
    </citation>
    <scope>NUCLEOTIDE SEQUENCE [LARGE SCALE GENOMIC DNA]</scope>
    <source>
        <strain evidence="1 2">Costa Rica</strain>
    </source>
</reference>
<name>A0A0R3Q2I7_ANGCS</name>
<evidence type="ECO:0000313" key="3">
    <source>
        <dbReference type="WBParaSite" id="ACOC_0001328501-mRNA-1"/>
    </source>
</evidence>
<evidence type="ECO:0000313" key="2">
    <source>
        <dbReference type="Proteomes" id="UP000267027"/>
    </source>
</evidence>
<organism evidence="3">
    <name type="scientific">Angiostrongylus costaricensis</name>
    <name type="common">Nematode worm</name>
    <dbReference type="NCBI Taxonomy" id="334426"/>
    <lineage>
        <taxon>Eukaryota</taxon>
        <taxon>Metazoa</taxon>
        <taxon>Ecdysozoa</taxon>
        <taxon>Nematoda</taxon>
        <taxon>Chromadorea</taxon>
        <taxon>Rhabditida</taxon>
        <taxon>Rhabditina</taxon>
        <taxon>Rhabditomorpha</taxon>
        <taxon>Strongyloidea</taxon>
        <taxon>Metastrongylidae</taxon>
        <taxon>Angiostrongylus</taxon>
    </lineage>
</organism>
<evidence type="ECO:0000313" key="1">
    <source>
        <dbReference type="EMBL" id="VDM64871.1"/>
    </source>
</evidence>
<protein>
    <submittedName>
        <fullName evidence="3">Phage protein</fullName>
    </submittedName>
</protein>
<reference evidence="3" key="1">
    <citation type="submission" date="2017-02" db="UniProtKB">
        <authorList>
            <consortium name="WormBaseParasite"/>
        </authorList>
    </citation>
    <scope>IDENTIFICATION</scope>
</reference>
<accession>A0A0R3Q2I7</accession>
<proteinExistence type="predicted"/>
<dbReference type="AlphaFoldDB" id="A0A0R3Q2I7"/>
<dbReference type="WBParaSite" id="ACOC_0001328501-mRNA-1">
    <property type="protein sequence ID" value="ACOC_0001328501-mRNA-1"/>
    <property type="gene ID" value="ACOC_0001328501"/>
</dbReference>
<gene>
    <name evidence="1" type="ORF">ACOC_LOCUS13286</name>
</gene>
<sequence>MEKEIKDKLSVFAKPNADELKTMMNYAAIKQAHLKSIGEKIEEVPAGSTIEVVFDNYTKNLALDGCVYAGVEIKT</sequence>
<dbReference type="EMBL" id="UYYA01005756">
    <property type="protein sequence ID" value="VDM64871.1"/>
    <property type="molecule type" value="Genomic_DNA"/>
</dbReference>
<dbReference type="Proteomes" id="UP000267027">
    <property type="component" value="Unassembled WGS sequence"/>
</dbReference>